<reference evidence="1 2" key="1">
    <citation type="submission" date="2017-10" db="EMBL/GenBank/DDBJ databases">
        <title>Genomic analysis of the genus Acetobacter.</title>
        <authorList>
            <person name="Kim K.H."/>
            <person name="Chun B.H."/>
            <person name="Son A.R."/>
            <person name="Jeon C.O."/>
        </authorList>
    </citation>
    <scope>NUCLEOTIDE SEQUENCE [LARGE SCALE GENOMIC DNA]</scope>
    <source>
        <strain evidence="1 2">LHT 2458</strain>
    </source>
</reference>
<organism evidence="1 2">
    <name type="scientific">Acetobacter pomorum</name>
    <dbReference type="NCBI Taxonomy" id="65959"/>
    <lineage>
        <taxon>Bacteria</taxon>
        <taxon>Pseudomonadati</taxon>
        <taxon>Pseudomonadota</taxon>
        <taxon>Alphaproteobacteria</taxon>
        <taxon>Acetobacterales</taxon>
        <taxon>Acetobacteraceae</taxon>
        <taxon>Acetobacter</taxon>
    </lineage>
</organism>
<comment type="caution">
    <text evidence="1">The sequence shown here is derived from an EMBL/GenBank/DDBJ whole genome shotgun (WGS) entry which is preliminary data.</text>
</comment>
<name>A0A2G4RC41_9PROT</name>
<evidence type="ECO:0000313" key="2">
    <source>
        <dbReference type="Proteomes" id="UP000228751"/>
    </source>
</evidence>
<evidence type="ECO:0008006" key="3">
    <source>
        <dbReference type="Google" id="ProtNLM"/>
    </source>
</evidence>
<dbReference type="Proteomes" id="UP000228751">
    <property type="component" value="Unassembled WGS sequence"/>
</dbReference>
<protein>
    <recommendedName>
        <fullName evidence="3">Leucine-rich repeat domain-containing protein</fullName>
    </recommendedName>
</protein>
<dbReference type="OrthoDB" id="7728002at2"/>
<sequence>MQIMQSLFYGENETMANSQKVQLKTMQDILTLYPEAFDAEGNINLSNRPEIIELPLNMEVVRDLNIDGCTGLRALPEGLVVGQRLNARGCTSLKSLPNNFELPGTLILSGCTGITELPVGLDVEGGIYLDGCISLRSIPNDTRFGEILELTGCEGIEIPQDLLQKYAGFIIVPEGDYTVAPSEHPEREFSA</sequence>
<dbReference type="EMBL" id="PEBQ01000103">
    <property type="protein sequence ID" value="PHY94159.1"/>
    <property type="molecule type" value="Genomic_DNA"/>
</dbReference>
<dbReference type="AlphaFoldDB" id="A0A2G4RC41"/>
<dbReference type="RefSeq" id="WP_099541147.1">
    <property type="nucleotide sequence ID" value="NZ_PEBQ01000103.1"/>
</dbReference>
<proteinExistence type="predicted"/>
<accession>A0A2G4RC41</accession>
<gene>
    <name evidence="1" type="ORF">CSR02_07615</name>
</gene>
<keyword evidence="2" id="KW-1185">Reference proteome</keyword>
<evidence type="ECO:0000313" key="1">
    <source>
        <dbReference type="EMBL" id="PHY94159.1"/>
    </source>
</evidence>